<dbReference type="PROSITE" id="PS51832">
    <property type="entry name" value="HD_GYP"/>
    <property type="match status" value="1"/>
</dbReference>
<dbReference type="KEGG" id="spii:G7077_09135"/>
<dbReference type="PANTHER" id="PTHR45228:SF5">
    <property type="entry name" value="CYCLIC DI-GMP PHOSPHODIESTERASE VC_1348-RELATED"/>
    <property type="match status" value="1"/>
</dbReference>
<protein>
    <submittedName>
        <fullName evidence="3">HD-GYP domain-containing protein</fullName>
    </submittedName>
</protein>
<accession>A0A6G7YQL4</accession>
<feature type="domain" description="HD" evidence="1">
    <location>
        <begin position="289"/>
        <end position="411"/>
    </location>
</feature>
<dbReference type="CDD" id="cd00077">
    <property type="entry name" value="HDc"/>
    <property type="match status" value="1"/>
</dbReference>
<name>A0A6G7YQL4_9SPHN</name>
<dbReference type="GO" id="GO:0008081">
    <property type="term" value="F:phosphoric diester hydrolase activity"/>
    <property type="evidence" value="ECO:0007669"/>
    <property type="project" value="UniProtKB-ARBA"/>
</dbReference>
<dbReference type="RefSeq" id="WP_166411422.1">
    <property type="nucleotide sequence ID" value="NZ_CP049869.1"/>
</dbReference>
<sequence>MFHRPISAGSPLAPTVHLPELIGAFSYALDITEGQPAGHAVRCAFIGGEIGKAIGLGTAERRELHYALLLKDLGCSSNAARISELYAADDLAFKRGYKTAGTSLAATLSFVLKNTAPRASFGERAAKVGTILRNGKQFADELIAARCTRGADIARTLRFSDAVIAGIYALDEHWDGSGRPDGLAGDAIPLFARIALLAQVADVFRSEFGAEAAVAEVGRRAGNWLDPKLAEAFSVIAREPSFWATLASPFLDTIVSAAAGCDEQVADEDYLDAVAAAFGQVVDAKSPYTGGHSVRVAEYAAAIAPEVGVDPARRRWLRRGALLHDIGKLGVSNAILDKPGGLDEPEWQVMRDHAVHTQEILGRIAALKDLAPVAAAHHERLDGTGYPLGLTDHAISRETRIITVCDFYDALTADRPYRAAMPPEQALAIIGDEVGRAVDGDCFAALCKVVRA</sequence>
<dbReference type="NCBIfam" id="TIGR00277">
    <property type="entry name" value="HDIG"/>
    <property type="match status" value="1"/>
</dbReference>
<keyword evidence="4" id="KW-1185">Reference proteome</keyword>
<reference evidence="3 4" key="1">
    <citation type="submission" date="2020-03" db="EMBL/GenBank/DDBJ databases">
        <title>Sphingomonas sp. nov., isolated from fish.</title>
        <authorList>
            <person name="Hyun D.-W."/>
            <person name="Bae J.-W."/>
        </authorList>
    </citation>
    <scope>NUCLEOTIDE SEQUENCE [LARGE SCALE GENOMIC DNA]</scope>
    <source>
        <strain evidence="3 4">HDW15B</strain>
    </source>
</reference>
<evidence type="ECO:0000313" key="3">
    <source>
        <dbReference type="EMBL" id="QIK79031.1"/>
    </source>
</evidence>
<dbReference type="InterPro" id="IPR006675">
    <property type="entry name" value="HDIG_dom"/>
</dbReference>
<organism evidence="3 4">
    <name type="scientific">Sphingomonas piscis</name>
    <dbReference type="NCBI Taxonomy" id="2714943"/>
    <lineage>
        <taxon>Bacteria</taxon>
        <taxon>Pseudomonadati</taxon>
        <taxon>Pseudomonadota</taxon>
        <taxon>Alphaproteobacteria</taxon>
        <taxon>Sphingomonadales</taxon>
        <taxon>Sphingomonadaceae</taxon>
        <taxon>Sphingomonas</taxon>
    </lineage>
</organism>
<feature type="domain" description="HD-GYP" evidence="2">
    <location>
        <begin position="267"/>
        <end position="452"/>
    </location>
</feature>
<dbReference type="Proteomes" id="UP000503222">
    <property type="component" value="Chromosome"/>
</dbReference>
<dbReference type="PROSITE" id="PS51831">
    <property type="entry name" value="HD"/>
    <property type="match status" value="1"/>
</dbReference>
<proteinExistence type="predicted"/>
<gene>
    <name evidence="3" type="ORF">G7077_09135</name>
</gene>
<dbReference type="InterPro" id="IPR037522">
    <property type="entry name" value="HD_GYP_dom"/>
</dbReference>
<dbReference type="AlphaFoldDB" id="A0A6G7YQL4"/>
<dbReference type="SUPFAM" id="SSF109604">
    <property type="entry name" value="HD-domain/PDEase-like"/>
    <property type="match status" value="2"/>
</dbReference>
<dbReference type="Gene3D" id="1.10.3210.10">
    <property type="entry name" value="Hypothetical protein af1432"/>
    <property type="match status" value="2"/>
</dbReference>
<dbReference type="SMART" id="SM00471">
    <property type="entry name" value="HDc"/>
    <property type="match status" value="1"/>
</dbReference>
<dbReference type="InterPro" id="IPR006674">
    <property type="entry name" value="HD_domain"/>
</dbReference>
<evidence type="ECO:0000259" key="1">
    <source>
        <dbReference type="PROSITE" id="PS51831"/>
    </source>
</evidence>
<dbReference type="EMBL" id="CP049869">
    <property type="protein sequence ID" value="QIK79031.1"/>
    <property type="molecule type" value="Genomic_DNA"/>
</dbReference>
<evidence type="ECO:0000259" key="2">
    <source>
        <dbReference type="PROSITE" id="PS51832"/>
    </source>
</evidence>
<dbReference type="InterPro" id="IPR003607">
    <property type="entry name" value="HD/PDEase_dom"/>
</dbReference>
<dbReference type="PANTHER" id="PTHR45228">
    <property type="entry name" value="CYCLIC DI-GMP PHOSPHODIESTERASE TM_0186-RELATED"/>
    <property type="match status" value="1"/>
</dbReference>
<evidence type="ECO:0000313" key="4">
    <source>
        <dbReference type="Proteomes" id="UP000503222"/>
    </source>
</evidence>
<dbReference type="Pfam" id="PF13487">
    <property type="entry name" value="HD_5"/>
    <property type="match status" value="2"/>
</dbReference>
<dbReference type="InterPro" id="IPR052020">
    <property type="entry name" value="Cyclic_di-GMP/3'3'-cGAMP_PDE"/>
</dbReference>